<accession>A0A553RDX0</accession>
<gene>
    <name evidence="2" type="ORF">DNTS_013549</name>
</gene>
<dbReference type="STRING" id="623744.A0A553RDX0"/>
<name>A0A553RDX0_9TELE</name>
<evidence type="ECO:0000256" key="1">
    <source>
        <dbReference type="SAM" id="MobiDB-lite"/>
    </source>
</evidence>
<protein>
    <submittedName>
        <fullName evidence="2">Uncharacterized protein</fullName>
    </submittedName>
</protein>
<sequence length="216" mass="23364">MAALNNGSETHCVFLDPLVKNTHHSRSGFPAGGGFSQATPFPNTTNRGSEDPDQRGSGLMANSSASFMGTLLASSLGSPPSHPPHPARPPSSPSSPQYRGNPHSNSSQIWFSHSHEDEARPIRVPSLTVVRAAISDYRSLWIFVYILRPPSRTKSVCSGVKALSQKWSHQQAAGAAGSFVFARFPAELAVQYPALPTHLLPLTLCHYQKWAERAVK</sequence>
<reference evidence="2 3" key="1">
    <citation type="journal article" date="2019" name="Sci. Data">
        <title>Hybrid genome assembly and annotation of Danionella translucida.</title>
        <authorList>
            <person name="Kadobianskyi M."/>
            <person name="Schulze L."/>
            <person name="Schuelke M."/>
            <person name="Judkewitz B."/>
        </authorList>
    </citation>
    <scope>NUCLEOTIDE SEQUENCE [LARGE SCALE GENOMIC DNA]</scope>
    <source>
        <strain evidence="2 3">Bolton</strain>
    </source>
</reference>
<dbReference type="EMBL" id="SRMA01024456">
    <property type="protein sequence ID" value="TRZ00393.1"/>
    <property type="molecule type" value="Genomic_DNA"/>
</dbReference>
<keyword evidence="3" id="KW-1185">Reference proteome</keyword>
<evidence type="ECO:0000313" key="3">
    <source>
        <dbReference type="Proteomes" id="UP000316079"/>
    </source>
</evidence>
<organism evidence="2 3">
    <name type="scientific">Danionella cerebrum</name>
    <dbReference type="NCBI Taxonomy" id="2873325"/>
    <lineage>
        <taxon>Eukaryota</taxon>
        <taxon>Metazoa</taxon>
        <taxon>Chordata</taxon>
        <taxon>Craniata</taxon>
        <taxon>Vertebrata</taxon>
        <taxon>Euteleostomi</taxon>
        <taxon>Actinopterygii</taxon>
        <taxon>Neopterygii</taxon>
        <taxon>Teleostei</taxon>
        <taxon>Ostariophysi</taxon>
        <taxon>Cypriniformes</taxon>
        <taxon>Danionidae</taxon>
        <taxon>Danioninae</taxon>
        <taxon>Danionella</taxon>
    </lineage>
</organism>
<proteinExistence type="predicted"/>
<dbReference type="Proteomes" id="UP000316079">
    <property type="component" value="Unassembled WGS sequence"/>
</dbReference>
<comment type="caution">
    <text evidence="2">The sequence shown here is derived from an EMBL/GenBank/DDBJ whole genome shotgun (WGS) entry which is preliminary data.</text>
</comment>
<feature type="region of interest" description="Disordered" evidence="1">
    <location>
        <begin position="25"/>
        <end position="109"/>
    </location>
</feature>
<dbReference type="InterPro" id="IPR052429">
    <property type="entry name" value="BAH_domain_protein"/>
</dbReference>
<evidence type="ECO:0000313" key="2">
    <source>
        <dbReference type="EMBL" id="TRZ00393.1"/>
    </source>
</evidence>
<feature type="compositionally biased region" description="Polar residues" evidence="1">
    <location>
        <begin position="36"/>
        <end position="47"/>
    </location>
</feature>
<dbReference type="PANTHER" id="PTHR12505">
    <property type="entry name" value="PHD FINGER TRANSCRIPTION FACTOR"/>
    <property type="match status" value="1"/>
</dbReference>
<dbReference type="AlphaFoldDB" id="A0A553RDX0"/>
<feature type="compositionally biased region" description="Pro residues" evidence="1">
    <location>
        <begin position="80"/>
        <end position="93"/>
    </location>
</feature>
<dbReference type="PANTHER" id="PTHR12505:SF25">
    <property type="entry name" value="BAH AND COILED-COIL DOMAIN-CONTAINING PROTEIN 1-LIKE ISOFORM X1"/>
    <property type="match status" value="1"/>
</dbReference>